<dbReference type="GeneID" id="74897173"/>
<dbReference type="InParanoid" id="C8VED6"/>
<feature type="chain" id="PRO_5002993117" evidence="1">
    <location>
        <begin position="17"/>
        <end position="67"/>
    </location>
</feature>
<organism evidence="2 3">
    <name type="scientific">Emericella nidulans (strain FGSC A4 / ATCC 38163 / CBS 112.46 / NRRL 194 / M139)</name>
    <name type="common">Aspergillus nidulans</name>
    <dbReference type="NCBI Taxonomy" id="227321"/>
    <lineage>
        <taxon>Eukaryota</taxon>
        <taxon>Fungi</taxon>
        <taxon>Dikarya</taxon>
        <taxon>Ascomycota</taxon>
        <taxon>Pezizomycotina</taxon>
        <taxon>Eurotiomycetes</taxon>
        <taxon>Eurotiomycetidae</taxon>
        <taxon>Eurotiales</taxon>
        <taxon>Aspergillaceae</taxon>
        <taxon>Aspergillus</taxon>
        <taxon>Aspergillus subgen. Nidulantes</taxon>
    </lineage>
</organism>
<proteinExistence type="predicted"/>
<sequence length="67" mass="7325">MRLIAAFTAFLALAYAAPSVDLEKTSLDKRQQGENCVEVFFPESCADRGLVECDGAGSIRICCTRCY</sequence>
<protein>
    <submittedName>
        <fullName evidence="2">Uncharacterized protein</fullName>
    </submittedName>
</protein>
<dbReference type="AlphaFoldDB" id="C8VED6"/>
<evidence type="ECO:0000313" key="3">
    <source>
        <dbReference type="Proteomes" id="UP000000560"/>
    </source>
</evidence>
<reference evidence="3" key="1">
    <citation type="journal article" date="2005" name="Nature">
        <title>Sequencing of Aspergillus nidulans and comparative analysis with A. fumigatus and A. oryzae.</title>
        <authorList>
            <person name="Galagan J.E."/>
            <person name="Calvo S.E."/>
            <person name="Cuomo C."/>
            <person name="Ma L.J."/>
            <person name="Wortman J.R."/>
            <person name="Batzoglou S."/>
            <person name="Lee S.I."/>
            <person name="Basturkmen M."/>
            <person name="Spevak C.C."/>
            <person name="Clutterbuck J."/>
            <person name="Kapitonov V."/>
            <person name="Jurka J."/>
            <person name="Scazzocchio C."/>
            <person name="Farman M."/>
            <person name="Butler J."/>
            <person name="Purcell S."/>
            <person name="Harris S."/>
            <person name="Braus G.H."/>
            <person name="Draht O."/>
            <person name="Busch S."/>
            <person name="D'Enfert C."/>
            <person name="Bouchier C."/>
            <person name="Goldman G.H."/>
            <person name="Bell-Pedersen D."/>
            <person name="Griffiths-Jones S."/>
            <person name="Doonan J.H."/>
            <person name="Yu J."/>
            <person name="Vienken K."/>
            <person name="Pain A."/>
            <person name="Freitag M."/>
            <person name="Selker E.U."/>
            <person name="Archer D.B."/>
            <person name="Penalva M.A."/>
            <person name="Oakley B.R."/>
            <person name="Momany M."/>
            <person name="Tanaka T."/>
            <person name="Kumagai T."/>
            <person name="Asai K."/>
            <person name="Machida M."/>
            <person name="Nierman W.C."/>
            <person name="Denning D.W."/>
            <person name="Caddick M."/>
            <person name="Hynes M."/>
            <person name="Paoletti M."/>
            <person name="Fischer R."/>
            <person name="Miller B."/>
            <person name="Dyer P."/>
            <person name="Sachs M.S."/>
            <person name="Osmani S.A."/>
            <person name="Birren B.W."/>
        </authorList>
    </citation>
    <scope>NUCLEOTIDE SEQUENCE [LARGE SCALE GENOMIC DNA]</scope>
    <source>
        <strain evidence="3">FGSC A4 / ATCC 38163 / CBS 112.46 / NRRL 194 / M139</strain>
    </source>
</reference>
<dbReference type="KEGG" id="ani:ANIA_11612"/>
<dbReference type="OMA" id="SIRICCT"/>
<keyword evidence="1" id="KW-0732">Signal</keyword>
<dbReference type="RefSeq" id="XP_050468090.1">
    <property type="nucleotide sequence ID" value="XM_050612138.1"/>
</dbReference>
<dbReference type="HOGENOM" id="CLU_2984548_0_0_1"/>
<name>C8VED6_EMENI</name>
<feature type="signal peptide" evidence="1">
    <location>
        <begin position="1"/>
        <end position="16"/>
    </location>
</feature>
<reference evidence="3" key="2">
    <citation type="journal article" date="2009" name="Fungal Genet. Biol.">
        <title>The 2008 update of the Aspergillus nidulans genome annotation: a community effort.</title>
        <authorList>
            <person name="Wortman J.R."/>
            <person name="Gilsenan J.M."/>
            <person name="Joardar V."/>
            <person name="Deegan J."/>
            <person name="Clutterbuck J."/>
            <person name="Andersen M.R."/>
            <person name="Archer D."/>
            <person name="Bencina M."/>
            <person name="Braus G."/>
            <person name="Coutinho P."/>
            <person name="von Dohren H."/>
            <person name="Doonan J."/>
            <person name="Driessen A.J."/>
            <person name="Durek P."/>
            <person name="Espeso E."/>
            <person name="Fekete E."/>
            <person name="Flipphi M."/>
            <person name="Estrada C.G."/>
            <person name="Geysens S."/>
            <person name="Goldman G."/>
            <person name="de Groot P.W."/>
            <person name="Hansen K."/>
            <person name="Harris S.D."/>
            <person name="Heinekamp T."/>
            <person name="Helmstaedt K."/>
            <person name="Henrissat B."/>
            <person name="Hofmann G."/>
            <person name="Homan T."/>
            <person name="Horio T."/>
            <person name="Horiuchi H."/>
            <person name="James S."/>
            <person name="Jones M."/>
            <person name="Karaffa L."/>
            <person name="Karanyi Z."/>
            <person name="Kato M."/>
            <person name="Keller N."/>
            <person name="Kelly D.E."/>
            <person name="Kiel J.A."/>
            <person name="Kim J.M."/>
            <person name="van der Klei I.J."/>
            <person name="Klis F.M."/>
            <person name="Kovalchuk A."/>
            <person name="Krasevec N."/>
            <person name="Kubicek C.P."/>
            <person name="Liu B."/>
            <person name="Maccabe A."/>
            <person name="Meyer V."/>
            <person name="Mirabito P."/>
            <person name="Miskei M."/>
            <person name="Mos M."/>
            <person name="Mullins J."/>
            <person name="Nelson D.R."/>
            <person name="Nielsen J."/>
            <person name="Oakley B.R."/>
            <person name="Osmani S.A."/>
            <person name="Pakula T."/>
            <person name="Paszewski A."/>
            <person name="Paulsen I."/>
            <person name="Pilsyk S."/>
            <person name="Pocsi I."/>
            <person name="Punt P.J."/>
            <person name="Ram A.F."/>
            <person name="Ren Q."/>
            <person name="Robellet X."/>
            <person name="Robson G."/>
            <person name="Seiboth B."/>
            <person name="van Solingen P."/>
            <person name="Specht T."/>
            <person name="Sun J."/>
            <person name="Taheri-Talesh N."/>
            <person name="Takeshita N."/>
            <person name="Ussery D."/>
            <person name="vanKuyk P.A."/>
            <person name="Visser H."/>
            <person name="van de Vondervoort P.J."/>
            <person name="de Vries R.P."/>
            <person name="Walton J."/>
            <person name="Xiang X."/>
            <person name="Xiong Y."/>
            <person name="Zeng A.P."/>
            <person name="Brandt B.W."/>
            <person name="Cornell M.J."/>
            <person name="van den Hondel C.A."/>
            <person name="Visser J."/>
            <person name="Oliver S.G."/>
            <person name="Turner G."/>
        </authorList>
    </citation>
    <scope>GENOME REANNOTATION</scope>
    <source>
        <strain evidence="3">FGSC A4 / ATCC 38163 / CBS 112.46 / NRRL 194 / M139</strain>
    </source>
</reference>
<accession>C8VED6</accession>
<keyword evidence="3" id="KW-1185">Reference proteome</keyword>
<dbReference type="EMBL" id="BN001305">
    <property type="protein sequence ID" value="CBF80531.1"/>
    <property type="molecule type" value="Genomic_DNA"/>
</dbReference>
<evidence type="ECO:0000256" key="1">
    <source>
        <dbReference type="SAM" id="SignalP"/>
    </source>
</evidence>
<gene>
    <name evidence="2" type="ORF">ANIA_11612</name>
</gene>
<dbReference type="Proteomes" id="UP000000560">
    <property type="component" value="Chromosome V"/>
</dbReference>
<dbReference type="OrthoDB" id="4478296at2759"/>
<evidence type="ECO:0000313" key="2">
    <source>
        <dbReference type="EMBL" id="CBF80531.1"/>
    </source>
</evidence>